<dbReference type="InParanoid" id="D3B753"/>
<sequence length="139" mass="15865">MATKNYQGGKVHGQVLKQQENSLDSIADEFRTELDDATIQKYKEKFMLYDVNNSGDIDLYELQLMMEKIGQTKTHLELKKMIAEVDSTGKGTINFRDFLIMMTGKKSSILQKILMFEELAKKPETPKGPPPKKSISDFL</sequence>
<organism evidence="5 6">
    <name type="scientific">Heterostelium pallidum (strain ATCC 26659 / Pp 5 / PN500)</name>
    <name type="common">Cellular slime mold</name>
    <name type="synonym">Polysphondylium pallidum</name>
    <dbReference type="NCBI Taxonomy" id="670386"/>
    <lineage>
        <taxon>Eukaryota</taxon>
        <taxon>Amoebozoa</taxon>
        <taxon>Evosea</taxon>
        <taxon>Eumycetozoa</taxon>
        <taxon>Dictyostelia</taxon>
        <taxon>Acytosteliales</taxon>
        <taxon>Acytosteliaceae</taxon>
        <taxon>Heterostelium</taxon>
    </lineage>
</organism>
<dbReference type="SUPFAM" id="SSF47473">
    <property type="entry name" value="EF-hand"/>
    <property type="match status" value="1"/>
</dbReference>
<dbReference type="Gene3D" id="1.10.238.10">
    <property type="entry name" value="EF-hand"/>
    <property type="match status" value="1"/>
</dbReference>
<keyword evidence="1" id="KW-0479">Metal-binding</keyword>
<dbReference type="SMART" id="SM00054">
    <property type="entry name" value="EFh"/>
    <property type="match status" value="2"/>
</dbReference>
<dbReference type="GeneID" id="31359775"/>
<gene>
    <name evidence="5" type="primary">cbpB</name>
    <name evidence="5" type="ORF">PPL_04288</name>
</gene>
<dbReference type="PANTHER" id="PTHR10356">
    <property type="entry name" value="ALLOGRAFT INFLAMMATORY FACTOR-1"/>
    <property type="match status" value="1"/>
</dbReference>
<dbReference type="InterPro" id="IPR011992">
    <property type="entry name" value="EF-hand-dom_pair"/>
</dbReference>
<dbReference type="EMBL" id="ADBJ01000018">
    <property type="protein sequence ID" value="EFA82596.1"/>
    <property type="molecule type" value="Genomic_DNA"/>
</dbReference>
<evidence type="ECO:0000256" key="3">
    <source>
        <dbReference type="ARBA" id="ARBA00022837"/>
    </source>
</evidence>
<dbReference type="Pfam" id="PF21008">
    <property type="entry name" value="AIF-1"/>
    <property type="match status" value="1"/>
</dbReference>
<dbReference type="GO" id="GO:0051015">
    <property type="term" value="F:actin filament binding"/>
    <property type="evidence" value="ECO:0007669"/>
    <property type="project" value="TreeGrafter"/>
</dbReference>
<evidence type="ECO:0000259" key="4">
    <source>
        <dbReference type="PROSITE" id="PS50222"/>
    </source>
</evidence>
<dbReference type="GO" id="GO:0051017">
    <property type="term" value="P:actin filament bundle assembly"/>
    <property type="evidence" value="ECO:0007669"/>
    <property type="project" value="TreeGrafter"/>
</dbReference>
<accession>D3B753</accession>
<dbReference type="GO" id="GO:0097178">
    <property type="term" value="P:ruffle assembly"/>
    <property type="evidence" value="ECO:0007669"/>
    <property type="project" value="TreeGrafter"/>
</dbReference>
<dbReference type="PROSITE" id="PS50222">
    <property type="entry name" value="EF_HAND_2"/>
    <property type="match status" value="2"/>
</dbReference>
<dbReference type="STRING" id="670386.D3B753"/>
<keyword evidence="6" id="KW-1185">Reference proteome</keyword>
<dbReference type="InterPro" id="IPR049025">
    <property type="entry name" value="AIF-1_EF_pair"/>
</dbReference>
<dbReference type="GO" id="GO:0032587">
    <property type="term" value="C:ruffle membrane"/>
    <property type="evidence" value="ECO:0007669"/>
    <property type="project" value="TreeGrafter"/>
</dbReference>
<dbReference type="GO" id="GO:0005509">
    <property type="term" value="F:calcium ion binding"/>
    <property type="evidence" value="ECO:0007669"/>
    <property type="project" value="InterPro"/>
</dbReference>
<dbReference type="PANTHER" id="PTHR10356:SF0">
    <property type="entry name" value="CALCIUM-BINDING PROTEIN B"/>
    <property type="match status" value="1"/>
</dbReference>
<dbReference type="GO" id="GO:0005884">
    <property type="term" value="C:actin filament"/>
    <property type="evidence" value="ECO:0007669"/>
    <property type="project" value="TreeGrafter"/>
</dbReference>
<evidence type="ECO:0000256" key="1">
    <source>
        <dbReference type="ARBA" id="ARBA00022723"/>
    </source>
</evidence>
<dbReference type="PROSITE" id="PS00018">
    <property type="entry name" value="EF_HAND_1"/>
    <property type="match status" value="1"/>
</dbReference>
<keyword evidence="2" id="KW-0677">Repeat</keyword>
<dbReference type="RefSeq" id="XP_020434713.1">
    <property type="nucleotide sequence ID" value="XM_020575193.1"/>
</dbReference>
<proteinExistence type="predicted"/>
<dbReference type="CDD" id="cd00051">
    <property type="entry name" value="EFh"/>
    <property type="match status" value="1"/>
</dbReference>
<dbReference type="FunFam" id="1.10.238.10:FF:000178">
    <property type="entry name" value="Calmodulin-2 A"/>
    <property type="match status" value="1"/>
</dbReference>
<dbReference type="InterPro" id="IPR002048">
    <property type="entry name" value="EF_hand_dom"/>
</dbReference>
<keyword evidence="3" id="KW-0106">Calcium</keyword>
<comment type="caution">
    <text evidence="5">The sequence shown here is derived from an EMBL/GenBank/DDBJ whole genome shotgun (WGS) entry which is preliminary data.</text>
</comment>
<evidence type="ECO:0000313" key="6">
    <source>
        <dbReference type="Proteomes" id="UP000001396"/>
    </source>
</evidence>
<dbReference type="InterPro" id="IPR042433">
    <property type="entry name" value="AIF1/AIF1L"/>
</dbReference>
<feature type="domain" description="EF-hand" evidence="4">
    <location>
        <begin position="73"/>
        <end position="108"/>
    </location>
</feature>
<reference evidence="5 6" key="1">
    <citation type="journal article" date="2011" name="Genome Res.">
        <title>Phylogeny-wide analysis of social amoeba genomes highlights ancient origins for complex intercellular communication.</title>
        <authorList>
            <person name="Heidel A.J."/>
            <person name="Lawal H.M."/>
            <person name="Felder M."/>
            <person name="Schilde C."/>
            <person name="Helps N.R."/>
            <person name="Tunggal B."/>
            <person name="Rivero F."/>
            <person name="John U."/>
            <person name="Schleicher M."/>
            <person name="Eichinger L."/>
            <person name="Platzer M."/>
            <person name="Noegel A.A."/>
            <person name="Schaap P."/>
            <person name="Gloeckner G."/>
        </authorList>
    </citation>
    <scope>NUCLEOTIDE SEQUENCE [LARGE SCALE GENOMIC DNA]</scope>
    <source>
        <strain evidence="6">ATCC 26659 / Pp 5 / PN500</strain>
    </source>
</reference>
<feature type="domain" description="EF-hand" evidence="4">
    <location>
        <begin position="37"/>
        <end position="72"/>
    </location>
</feature>
<protein>
    <submittedName>
        <fullName evidence="5">Calcium-binding protein</fullName>
    </submittedName>
</protein>
<dbReference type="Proteomes" id="UP000001396">
    <property type="component" value="Unassembled WGS sequence"/>
</dbReference>
<dbReference type="OMA" id="MDFGMSV"/>
<dbReference type="InterPro" id="IPR018247">
    <property type="entry name" value="EF_Hand_1_Ca_BS"/>
</dbReference>
<evidence type="ECO:0000313" key="5">
    <source>
        <dbReference type="EMBL" id="EFA82596.1"/>
    </source>
</evidence>
<dbReference type="AlphaFoldDB" id="D3B753"/>
<evidence type="ECO:0000256" key="2">
    <source>
        <dbReference type="ARBA" id="ARBA00022737"/>
    </source>
</evidence>
<name>D3B753_HETP5</name>